<feature type="binding site" evidence="12 14">
    <location>
        <begin position="262"/>
        <end position="264"/>
    </location>
    <ligand>
        <name>ATP</name>
        <dbReference type="ChEBI" id="CHEBI:30616"/>
    </ligand>
</feature>
<evidence type="ECO:0000256" key="5">
    <source>
        <dbReference type="ARBA" id="ARBA00022598"/>
    </source>
</evidence>
<dbReference type="UniPathway" id="UPA00906">
    <property type="reaction ID" value="UER00895"/>
</dbReference>
<sequence length="425" mass="48474">MLDIKKLRNDYEDTANKLVNRGVKREVLDTFMALDEKRRTLLVETENLKKYRNEVSGAIASLKRNKEDADNKIKEMRELGDEIKLKDEQLQTIDYQMEDIASGLPNLPHKSVPIGNDEADNLEVRKWGIPKAFDFEVKSHWEIAESLDIVDFERGAKVAGSRFVFYKGLGARLERAIYNFMLDLHTVEHGYTEMITPILVNGESMYGTGQFPKFKEDVFQIQDRDLTLIPTAEVPLTNYYRNEILKEEQLPAYFTALSPSFRSEAGSAGRDTRGLIRLHQFNKVEMVKFSKPESSYDELEKMTNNAEVVLQKLDLPYRVLALCTGDMGFSAAKTYDLEVWIPAQDVYREISSCSNTEAFQARRAKIRYRDEATEKLSYVHTLNGSGLAVGRTFAAILENYQEADGTVKIPEALVPYMGGVTEIKK</sequence>
<dbReference type="InterPro" id="IPR042103">
    <property type="entry name" value="SerRS_1_N_sf"/>
</dbReference>
<protein>
    <recommendedName>
        <fullName evidence="12">Serine--tRNA ligase</fullName>
        <ecNumber evidence="12">6.1.1.11</ecNumber>
    </recommendedName>
    <alternativeName>
        <fullName evidence="12">Seryl-tRNA synthetase</fullName>
        <shortName evidence="12">SerRS</shortName>
    </alternativeName>
    <alternativeName>
        <fullName evidence="12">Seryl-tRNA(Ser/Sec) synthetase</fullName>
    </alternativeName>
</protein>
<dbReference type="SUPFAM" id="SSF55681">
    <property type="entry name" value="Class II aaRS and biotin synthetases"/>
    <property type="match status" value="1"/>
</dbReference>
<evidence type="ECO:0000256" key="2">
    <source>
        <dbReference type="ARBA" id="ARBA00005045"/>
    </source>
</evidence>
<dbReference type="InterPro" id="IPR002317">
    <property type="entry name" value="Ser-tRNA-ligase_type_1"/>
</dbReference>
<keyword evidence="15" id="KW-0175">Coiled coil</keyword>
<evidence type="ECO:0000313" key="18">
    <source>
        <dbReference type="Proteomes" id="UP000193435"/>
    </source>
</evidence>
<dbReference type="InterPro" id="IPR010978">
    <property type="entry name" value="tRNA-bd_arm"/>
</dbReference>
<feature type="binding site" evidence="12 14">
    <location>
        <begin position="349"/>
        <end position="352"/>
    </location>
    <ligand>
        <name>ATP</name>
        <dbReference type="ChEBI" id="CHEBI:30616"/>
    </ligand>
</feature>
<evidence type="ECO:0000256" key="14">
    <source>
        <dbReference type="PIRSR" id="PIRSR001529-2"/>
    </source>
</evidence>
<feature type="binding site" evidence="12">
    <location>
        <begin position="231"/>
        <end position="233"/>
    </location>
    <ligand>
        <name>L-serine</name>
        <dbReference type="ChEBI" id="CHEBI:33384"/>
    </ligand>
</feature>
<dbReference type="InterPro" id="IPR033729">
    <property type="entry name" value="SerRS_core"/>
</dbReference>
<evidence type="ECO:0000256" key="13">
    <source>
        <dbReference type="PIRSR" id="PIRSR001529-1"/>
    </source>
</evidence>
<dbReference type="InterPro" id="IPR015866">
    <property type="entry name" value="Ser-tRNA-synth_1_N"/>
</dbReference>
<evidence type="ECO:0000256" key="10">
    <source>
        <dbReference type="ARBA" id="ARBA00047929"/>
    </source>
</evidence>
<dbReference type="GO" id="GO:0004828">
    <property type="term" value="F:serine-tRNA ligase activity"/>
    <property type="evidence" value="ECO:0007669"/>
    <property type="project" value="UniProtKB-UniRule"/>
</dbReference>
<dbReference type="InterPro" id="IPR045864">
    <property type="entry name" value="aa-tRNA-synth_II/BPL/LPL"/>
</dbReference>
<evidence type="ECO:0000256" key="15">
    <source>
        <dbReference type="SAM" id="Coils"/>
    </source>
</evidence>
<dbReference type="Pfam" id="PF00587">
    <property type="entry name" value="tRNA-synt_2b"/>
    <property type="match status" value="1"/>
</dbReference>
<keyword evidence="4 12" id="KW-0963">Cytoplasm</keyword>
<keyword evidence="9 12" id="KW-0030">Aminoacyl-tRNA synthetase</keyword>
<keyword evidence="5 12" id="KW-0436">Ligase</keyword>
<keyword evidence="7 12" id="KW-0067">ATP-binding</keyword>
<evidence type="ECO:0000256" key="4">
    <source>
        <dbReference type="ARBA" id="ARBA00022490"/>
    </source>
</evidence>
<dbReference type="HAMAP" id="MF_00176">
    <property type="entry name" value="Ser_tRNA_synth_type1"/>
    <property type="match status" value="1"/>
</dbReference>
<comment type="pathway">
    <text evidence="2 12">Aminoacyl-tRNA biosynthesis; selenocysteinyl-tRNA(Sec) biosynthesis; L-seryl-tRNA(Sec) from L-serine and tRNA(Sec): step 1/1.</text>
</comment>
<evidence type="ECO:0000256" key="3">
    <source>
        <dbReference type="ARBA" id="ARBA00010728"/>
    </source>
</evidence>
<dbReference type="STRING" id="1073423.SAMN04488700_0693"/>
<dbReference type="Proteomes" id="UP000193435">
    <property type="component" value="Unassembled WGS sequence"/>
</dbReference>
<name>A0A1X7MT50_9LACT</name>
<dbReference type="CDD" id="cd00770">
    <property type="entry name" value="SerRS_core"/>
    <property type="match status" value="1"/>
</dbReference>
<comment type="subunit">
    <text evidence="12">Homodimer. The tRNA molecule binds across the dimer.</text>
</comment>
<evidence type="ECO:0000256" key="11">
    <source>
        <dbReference type="ARBA" id="ARBA00048823"/>
    </source>
</evidence>
<dbReference type="EMBL" id="FXBJ01000002">
    <property type="protein sequence ID" value="SMH27511.1"/>
    <property type="molecule type" value="Genomic_DNA"/>
</dbReference>
<dbReference type="GO" id="GO:0006434">
    <property type="term" value="P:seryl-tRNA aminoacylation"/>
    <property type="evidence" value="ECO:0007669"/>
    <property type="project" value="UniProtKB-UniRule"/>
</dbReference>
<comment type="domain">
    <text evidence="12">Consists of two distinct domains, a catalytic core and a N-terminal extension that is involved in tRNA binding.</text>
</comment>
<feature type="binding site" evidence="13">
    <location>
        <position position="383"/>
    </location>
    <ligand>
        <name>L-serine</name>
        <dbReference type="ChEBI" id="CHEBI:33384"/>
    </ligand>
</feature>
<keyword evidence="6 12" id="KW-0547">Nucleotide-binding</keyword>
<keyword evidence="8 12" id="KW-0648">Protein biosynthesis</keyword>
<evidence type="ECO:0000259" key="16">
    <source>
        <dbReference type="PROSITE" id="PS50862"/>
    </source>
</evidence>
<dbReference type="GO" id="GO:0016260">
    <property type="term" value="P:selenocysteine biosynthetic process"/>
    <property type="evidence" value="ECO:0007669"/>
    <property type="project" value="UniProtKB-UniRule"/>
</dbReference>
<evidence type="ECO:0000256" key="7">
    <source>
        <dbReference type="ARBA" id="ARBA00022840"/>
    </source>
</evidence>
<evidence type="ECO:0000313" key="17">
    <source>
        <dbReference type="EMBL" id="SMH27511.1"/>
    </source>
</evidence>
<evidence type="ECO:0000256" key="9">
    <source>
        <dbReference type="ARBA" id="ARBA00023146"/>
    </source>
</evidence>
<dbReference type="InterPro" id="IPR006195">
    <property type="entry name" value="aa-tRNA-synth_II"/>
</dbReference>
<dbReference type="GO" id="GO:0140096">
    <property type="term" value="F:catalytic activity, acting on a protein"/>
    <property type="evidence" value="ECO:0007669"/>
    <property type="project" value="UniProtKB-ARBA"/>
</dbReference>
<comment type="catalytic activity">
    <reaction evidence="11 12">
        <text>tRNA(Ser) + L-serine + ATP = L-seryl-tRNA(Ser) + AMP + diphosphate + H(+)</text>
        <dbReference type="Rhea" id="RHEA:12292"/>
        <dbReference type="Rhea" id="RHEA-COMP:9669"/>
        <dbReference type="Rhea" id="RHEA-COMP:9703"/>
        <dbReference type="ChEBI" id="CHEBI:15378"/>
        <dbReference type="ChEBI" id="CHEBI:30616"/>
        <dbReference type="ChEBI" id="CHEBI:33019"/>
        <dbReference type="ChEBI" id="CHEBI:33384"/>
        <dbReference type="ChEBI" id="CHEBI:78442"/>
        <dbReference type="ChEBI" id="CHEBI:78533"/>
        <dbReference type="ChEBI" id="CHEBI:456215"/>
        <dbReference type="EC" id="6.1.1.11"/>
    </reaction>
</comment>
<organism evidence="17 18">
    <name type="scientific">Carnobacterium iners</name>
    <dbReference type="NCBI Taxonomy" id="1073423"/>
    <lineage>
        <taxon>Bacteria</taxon>
        <taxon>Bacillati</taxon>
        <taxon>Bacillota</taxon>
        <taxon>Bacilli</taxon>
        <taxon>Lactobacillales</taxon>
        <taxon>Carnobacteriaceae</taxon>
        <taxon>Carnobacterium</taxon>
    </lineage>
</organism>
<feature type="binding site" evidence="13">
    <location>
        <position position="231"/>
    </location>
    <ligand>
        <name>L-serine</name>
        <dbReference type="ChEBI" id="CHEBI:33384"/>
    </ligand>
</feature>
<dbReference type="RefSeq" id="WP_085558960.1">
    <property type="nucleotide sequence ID" value="NZ_FOAH01000010.1"/>
</dbReference>
<dbReference type="OrthoDB" id="9804647at2"/>
<comment type="caution">
    <text evidence="12">Lacks conserved residue(s) required for the propagation of feature annotation.</text>
</comment>
<dbReference type="PRINTS" id="PR00981">
    <property type="entry name" value="TRNASYNTHSER"/>
</dbReference>
<comment type="similarity">
    <text evidence="3 12">Belongs to the class-II aminoacyl-tRNA synthetase family. Type-1 seryl-tRNA synthetase subfamily.</text>
</comment>
<gene>
    <name evidence="12" type="primary">serS</name>
    <name evidence="17" type="ORF">SAMN04488700_0693</name>
</gene>
<dbReference type="EC" id="6.1.1.11" evidence="12"/>
<feature type="domain" description="Aminoacyl-transfer RNA synthetases class-II family profile" evidence="16">
    <location>
        <begin position="172"/>
        <end position="410"/>
    </location>
</feature>
<dbReference type="Gene3D" id="1.10.287.40">
    <property type="entry name" value="Serine-tRNA synthetase, tRNA binding domain"/>
    <property type="match status" value="1"/>
</dbReference>
<dbReference type="PANTHER" id="PTHR43697:SF1">
    <property type="entry name" value="SERINE--TRNA LIGASE"/>
    <property type="match status" value="1"/>
</dbReference>
<evidence type="ECO:0000256" key="1">
    <source>
        <dbReference type="ARBA" id="ARBA00004496"/>
    </source>
</evidence>
<feature type="binding site" evidence="12 13">
    <location>
        <position position="285"/>
    </location>
    <ligand>
        <name>L-serine</name>
        <dbReference type="ChEBI" id="CHEBI:33384"/>
    </ligand>
</feature>
<accession>A0A1X7MT50</accession>
<feature type="binding site" evidence="12">
    <location>
        <position position="385"/>
    </location>
    <ligand>
        <name>L-serine</name>
        <dbReference type="ChEBI" id="CHEBI:33384"/>
    </ligand>
</feature>
<dbReference type="NCBIfam" id="TIGR00414">
    <property type="entry name" value="serS"/>
    <property type="match status" value="1"/>
</dbReference>
<evidence type="ECO:0000256" key="8">
    <source>
        <dbReference type="ARBA" id="ARBA00022917"/>
    </source>
</evidence>
<dbReference type="InterPro" id="IPR002314">
    <property type="entry name" value="aa-tRNA-synt_IIb"/>
</dbReference>
<dbReference type="GO" id="GO:0005737">
    <property type="term" value="C:cytoplasm"/>
    <property type="evidence" value="ECO:0007669"/>
    <property type="project" value="UniProtKB-SubCell"/>
</dbReference>
<dbReference type="PIRSF" id="PIRSF001529">
    <property type="entry name" value="Ser-tRNA-synth_IIa"/>
    <property type="match status" value="1"/>
</dbReference>
<reference evidence="17 18" key="1">
    <citation type="submission" date="2017-04" db="EMBL/GenBank/DDBJ databases">
        <authorList>
            <person name="Afonso C.L."/>
            <person name="Miller P.J."/>
            <person name="Scott M.A."/>
            <person name="Spackman E."/>
            <person name="Goraichik I."/>
            <person name="Dimitrov K.M."/>
            <person name="Suarez D.L."/>
            <person name="Swayne D.E."/>
        </authorList>
    </citation>
    <scope>NUCLEOTIDE SEQUENCE [LARGE SCALE GENOMIC DNA]</scope>
    <source>
        <strain evidence="17 18">LMG26642</strain>
    </source>
</reference>
<comment type="subcellular location">
    <subcellularLocation>
        <location evidence="1 12">Cytoplasm</location>
    </subcellularLocation>
</comment>
<feature type="coiled-coil region" evidence="15">
    <location>
        <begin position="34"/>
        <end position="86"/>
    </location>
</feature>
<dbReference type="GO" id="GO:0016740">
    <property type="term" value="F:transferase activity"/>
    <property type="evidence" value="ECO:0007669"/>
    <property type="project" value="UniProtKB-ARBA"/>
</dbReference>
<dbReference type="Gene3D" id="3.30.930.10">
    <property type="entry name" value="Bira Bifunctional Protein, Domain 2"/>
    <property type="match status" value="1"/>
</dbReference>
<keyword evidence="18" id="KW-1185">Reference proteome</keyword>
<dbReference type="PANTHER" id="PTHR43697">
    <property type="entry name" value="SERYL-TRNA SYNTHETASE"/>
    <property type="match status" value="1"/>
</dbReference>
<dbReference type="PROSITE" id="PS50862">
    <property type="entry name" value="AA_TRNA_LIGASE_II"/>
    <property type="match status" value="1"/>
</dbReference>
<evidence type="ECO:0000256" key="12">
    <source>
        <dbReference type="HAMAP-Rule" id="MF_00176"/>
    </source>
</evidence>
<dbReference type="SUPFAM" id="SSF46589">
    <property type="entry name" value="tRNA-binding arm"/>
    <property type="match status" value="1"/>
</dbReference>
<evidence type="ECO:0000256" key="6">
    <source>
        <dbReference type="ARBA" id="ARBA00022741"/>
    </source>
</evidence>
<dbReference type="AlphaFoldDB" id="A0A1X7MT50"/>
<dbReference type="Pfam" id="PF02403">
    <property type="entry name" value="Seryl_tRNA_N"/>
    <property type="match status" value="1"/>
</dbReference>
<feature type="binding site" evidence="13">
    <location>
        <position position="262"/>
    </location>
    <ligand>
        <name>L-serine</name>
        <dbReference type="ChEBI" id="CHEBI:33384"/>
    </ligand>
</feature>
<proteinExistence type="inferred from homology"/>
<comment type="catalytic activity">
    <reaction evidence="10 12">
        <text>tRNA(Sec) + L-serine + ATP = L-seryl-tRNA(Sec) + AMP + diphosphate + H(+)</text>
        <dbReference type="Rhea" id="RHEA:42580"/>
        <dbReference type="Rhea" id="RHEA-COMP:9742"/>
        <dbReference type="Rhea" id="RHEA-COMP:10128"/>
        <dbReference type="ChEBI" id="CHEBI:15378"/>
        <dbReference type="ChEBI" id="CHEBI:30616"/>
        <dbReference type="ChEBI" id="CHEBI:33019"/>
        <dbReference type="ChEBI" id="CHEBI:33384"/>
        <dbReference type="ChEBI" id="CHEBI:78442"/>
        <dbReference type="ChEBI" id="CHEBI:78533"/>
        <dbReference type="ChEBI" id="CHEBI:456215"/>
        <dbReference type="EC" id="6.1.1.11"/>
    </reaction>
</comment>
<comment type="function">
    <text evidence="12">Catalyzes the attachment of serine to tRNA(Ser). Is also able to aminoacylate tRNA(Sec) with serine, to form the misacylated tRNA L-seryl-tRNA(Sec), which will be further converted into selenocysteinyl-tRNA(Sec).</text>
</comment>
<dbReference type="GO" id="GO:0005524">
    <property type="term" value="F:ATP binding"/>
    <property type="evidence" value="ECO:0007669"/>
    <property type="project" value="UniProtKB-UniRule"/>
</dbReference>